<evidence type="ECO:0000256" key="6">
    <source>
        <dbReference type="ARBA" id="ARBA00022741"/>
    </source>
</evidence>
<proteinExistence type="inferred from homology"/>
<dbReference type="SUPFAM" id="SSF52540">
    <property type="entry name" value="P-loop containing nucleoside triphosphate hydrolases"/>
    <property type="match status" value="2"/>
</dbReference>
<reference evidence="14 15" key="1">
    <citation type="submission" date="2017-11" db="EMBL/GenBank/DDBJ databases">
        <title>Rhodohalobacter 15182 sp. nov., isolated from a salt lake.</title>
        <authorList>
            <person name="Han S."/>
        </authorList>
    </citation>
    <scope>NUCLEOTIDE SEQUENCE [LARGE SCALE GENOMIC DNA]</scope>
    <source>
        <strain evidence="14 15">15182</strain>
    </source>
</reference>
<keyword evidence="11" id="KW-0648">Protein biosynthesis</keyword>
<dbReference type="CDD" id="cd03221">
    <property type="entry name" value="ABCF_EF-3"/>
    <property type="match status" value="2"/>
</dbReference>
<evidence type="ECO:0000313" key="14">
    <source>
        <dbReference type="EMBL" id="PKD42745.1"/>
    </source>
</evidence>
<dbReference type="Pfam" id="PF00005">
    <property type="entry name" value="ABC_tran"/>
    <property type="match status" value="2"/>
</dbReference>
<keyword evidence="8" id="KW-0067">ATP-binding</keyword>
<protein>
    <submittedName>
        <fullName evidence="14">ABC transporter</fullName>
    </submittedName>
</protein>
<evidence type="ECO:0000256" key="9">
    <source>
        <dbReference type="ARBA" id="ARBA00022845"/>
    </source>
</evidence>
<dbReference type="Gene3D" id="3.40.50.300">
    <property type="entry name" value="P-loop containing nucleotide triphosphate hydrolases"/>
    <property type="match status" value="2"/>
</dbReference>
<dbReference type="GO" id="GO:0000049">
    <property type="term" value="F:tRNA binding"/>
    <property type="evidence" value="ECO:0007669"/>
    <property type="project" value="UniProtKB-KW"/>
</dbReference>
<dbReference type="PANTHER" id="PTHR42855">
    <property type="entry name" value="ABC TRANSPORTER ATP-BINDING SUBUNIT"/>
    <property type="match status" value="1"/>
</dbReference>
<dbReference type="GO" id="GO:0003677">
    <property type="term" value="F:DNA binding"/>
    <property type="evidence" value="ECO:0007669"/>
    <property type="project" value="InterPro"/>
</dbReference>
<feature type="domain" description="ABC transporter" evidence="13">
    <location>
        <begin position="4"/>
        <end position="254"/>
    </location>
</feature>
<accession>A0A2N0VEY3</accession>
<keyword evidence="7" id="KW-0378">Hydrolase</keyword>
<evidence type="ECO:0000256" key="7">
    <source>
        <dbReference type="ARBA" id="ARBA00022801"/>
    </source>
</evidence>
<evidence type="ECO:0000256" key="11">
    <source>
        <dbReference type="ARBA" id="ARBA00022917"/>
    </source>
</evidence>
<keyword evidence="4" id="KW-0699">rRNA-binding</keyword>
<gene>
    <name evidence="14" type="ORF">CWD77_15215</name>
</gene>
<sequence>MTYLTVENLSKSFGTKILFEKITFGLSKGDKTALVAPNGTGKSTLLKIIAGNEVQDTGEVMFQSDIKVGYLEQEPELNPSLTIQEYISQGHTELSNVVLRYEKAVEAQAENFNEETQEEYMRASAAMDAAGAWDYEQRLEQILSRLDIHDLERSISTLSGGEKKRVALAFVLLDDPDLLILDEPTNHLDLDMIEWLEDYLAKSNVTLLMVTHDRYFLDRVCNHILEMDAGKLYNHNGNYAYYLQKKAEREEQERVEMKKAGQLFKKELEWMRRQPKARTGKSKSRIDSFHKTKEKATQSSDESELELDVSMQRMGGQVLEMEKISKSYDDLVILDNFSYSFNRGEKIGIIGKNGVGKSTFLKIITGEEEADSGDIHTGQTIQFGHYRQQDVDFDENQRVIDVIKEVASVIQMSDGSQISASQFLEHFQFPGSLQYTPVGKLSGGEKRRLALMMVLIQNPNFLILDEPTNDLDLTTMQKIEDFLRGFGGCLIVVSHDRFFMDKLVDHYFVFEGDGVIRDHHGTYMEYRELKDAEEAEQKRIEREKKSPKKEKKEKPKKKQEETNKLSYKERKEFNKLEKEIAKLEEEKTKLEKELAGGSLNPEELQEKSERYGKLTDEIDEKTMVWMELAEKDEG</sequence>
<keyword evidence="3" id="KW-0820">tRNA-binding</keyword>
<feature type="region of interest" description="Disordered" evidence="12">
    <location>
        <begin position="273"/>
        <end position="307"/>
    </location>
</feature>
<dbReference type="InterPro" id="IPR032524">
    <property type="entry name" value="ABC_tran_C"/>
</dbReference>
<dbReference type="GO" id="GO:0016887">
    <property type="term" value="F:ATP hydrolysis activity"/>
    <property type="evidence" value="ECO:0007669"/>
    <property type="project" value="InterPro"/>
</dbReference>
<comment type="caution">
    <text evidence="14">The sequence shown here is derived from an EMBL/GenBank/DDBJ whole genome shotgun (WGS) entry which is preliminary data.</text>
</comment>
<dbReference type="InterPro" id="IPR032781">
    <property type="entry name" value="ABC_tran_Xtn"/>
</dbReference>
<dbReference type="OrthoDB" id="9804035at2"/>
<keyword evidence="15" id="KW-1185">Reference proteome</keyword>
<dbReference type="RefSeq" id="WP_101074440.1">
    <property type="nucleotide sequence ID" value="NZ_PISP01000006.1"/>
</dbReference>
<dbReference type="InterPro" id="IPR003593">
    <property type="entry name" value="AAA+_ATPase"/>
</dbReference>
<evidence type="ECO:0000256" key="1">
    <source>
        <dbReference type="ARBA" id="ARBA00005868"/>
    </source>
</evidence>
<dbReference type="GO" id="GO:0019843">
    <property type="term" value="F:rRNA binding"/>
    <property type="evidence" value="ECO:0007669"/>
    <property type="project" value="UniProtKB-KW"/>
</dbReference>
<dbReference type="EMBL" id="PISP01000006">
    <property type="protein sequence ID" value="PKD42745.1"/>
    <property type="molecule type" value="Genomic_DNA"/>
</dbReference>
<keyword evidence="2" id="KW-0963">Cytoplasm</keyword>
<keyword evidence="5" id="KW-0677">Repeat</keyword>
<comment type="similarity">
    <text evidence="1">Belongs to the ABC transporter superfamily. ABCF family. Translational throttle EttA subfamily.</text>
</comment>
<keyword evidence="6" id="KW-0547">Nucleotide-binding</keyword>
<feature type="region of interest" description="Disordered" evidence="12">
    <location>
        <begin position="534"/>
        <end position="568"/>
    </location>
</feature>
<dbReference type="PANTHER" id="PTHR42855:SF1">
    <property type="entry name" value="ABC TRANSPORTER DOMAIN-CONTAINING PROTEIN"/>
    <property type="match status" value="1"/>
</dbReference>
<evidence type="ECO:0000256" key="12">
    <source>
        <dbReference type="SAM" id="MobiDB-lite"/>
    </source>
</evidence>
<keyword evidence="10" id="KW-0694">RNA-binding</keyword>
<organism evidence="14 15">
    <name type="scientific">Rhodohalobacter barkolensis</name>
    <dbReference type="NCBI Taxonomy" id="2053187"/>
    <lineage>
        <taxon>Bacteria</taxon>
        <taxon>Pseudomonadati</taxon>
        <taxon>Balneolota</taxon>
        <taxon>Balneolia</taxon>
        <taxon>Balneolales</taxon>
        <taxon>Balneolaceae</taxon>
        <taxon>Rhodohalobacter</taxon>
    </lineage>
</organism>
<dbReference type="Proteomes" id="UP000233398">
    <property type="component" value="Unassembled WGS sequence"/>
</dbReference>
<name>A0A2N0VEY3_9BACT</name>
<evidence type="ECO:0000256" key="3">
    <source>
        <dbReference type="ARBA" id="ARBA00022555"/>
    </source>
</evidence>
<dbReference type="GO" id="GO:0006412">
    <property type="term" value="P:translation"/>
    <property type="evidence" value="ECO:0007669"/>
    <property type="project" value="UniProtKB-KW"/>
</dbReference>
<dbReference type="FunFam" id="3.40.50.300:FF:000011">
    <property type="entry name" value="Putative ABC transporter ATP-binding component"/>
    <property type="match status" value="1"/>
</dbReference>
<feature type="compositionally biased region" description="Basic and acidic residues" evidence="12">
    <location>
        <begin position="604"/>
        <end position="613"/>
    </location>
</feature>
<dbReference type="InterPro" id="IPR051309">
    <property type="entry name" value="ABCF_ATPase"/>
</dbReference>
<keyword evidence="9" id="KW-0810">Translation regulation</keyword>
<dbReference type="AlphaFoldDB" id="A0A2N0VEY3"/>
<dbReference type="InterPro" id="IPR003439">
    <property type="entry name" value="ABC_transporter-like_ATP-bd"/>
</dbReference>
<evidence type="ECO:0000256" key="5">
    <source>
        <dbReference type="ARBA" id="ARBA00022737"/>
    </source>
</evidence>
<dbReference type="Pfam" id="PF16326">
    <property type="entry name" value="ABC_tran_CTD"/>
    <property type="match status" value="1"/>
</dbReference>
<dbReference type="InterPro" id="IPR027417">
    <property type="entry name" value="P-loop_NTPase"/>
</dbReference>
<feature type="region of interest" description="Disordered" evidence="12">
    <location>
        <begin position="589"/>
        <end position="613"/>
    </location>
</feature>
<dbReference type="GO" id="GO:0006417">
    <property type="term" value="P:regulation of translation"/>
    <property type="evidence" value="ECO:0007669"/>
    <property type="project" value="UniProtKB-KW"/>
</dbReference>
<evidence type="ECO:0000256" key="10">
    <source>
        <dbReference type="ARBA" id="ARBA00022884"/>
    </source>
</evidence>
<evidence type="ECO:0000256" key="4">
    <source>
        <dbReference type="ARBA" id="ARBA00022730"/>
    </source>
</evidence>
<feature type="compositionally biased region" description="Basic and acidic residues" evidence="12">
    <location>
        <begin position="284"/>
        <end position="296"/>
    </location>
</feature>
<feature type="domain" description="ABC transporter" evidence="13">
    <location>
        <begin position="319"/>
        <end position="537"/>
    </location>
</feature>
<feature type="compositionally biased region" description="Basic residues" evidence="12">
    <location>
        <begin position="273"/>
        <end position="283"/>
    </location>
</feature>
<evidence type="ECO:0000256" key="2">
    <source>
        <dbReference type="ARBA" id="ARBA00022490"/>
    </source>
</evidence>
<dbReference type="SMART" id="SM00382">
    <property type="entry name" value="AAA"/>
    <property type="match status" value="2"/>
</dbReference>
<dbReference type="PROSITE" id="PS50893">
    <property type="entry name" value="ABC_TRANSPORTER_2"/>
    <property type="match status" value="2"/>
</dbReference>
<evidence type="ECO:0000259" key="13">
    <source>
        <dbReference type="PROSITE" id="PS50893"/>
    </source>
</evidence>
<evidence type="ECO:0000256" key="8">
    <source>
        <dbReference type="ARBA" id="ARBA00022840"/>
    </source>
</evidence>
<dbReference type="GO" id="GO:0005524">
    <property type="term" value="F:ATP binding"/>
    <property type="evidence" value="ECO:0007669"/>
    <property type="project" value="UniProtKB-KW"/>
</dbReference>
<evidence type="ECO:0000313" key="15">
    <source>
        <dbReference type="Proteomes" id="UP000233398"/>
    </source>
</evidence>
<dbReference type="Pfam" id="PF12848">
    <property type="entry name" value="ABC_tran_Xtn"/>
    <property type="match status" value="1"/>
</dbReference>
<dbReference type="FunFam" id="3.40.50.300:FF:000183">
    <property type="entry name" value="ABC transporter ATP-binding protein yjjK"/>
    <property type="match status" value="1"/>
</dbReference>